<protein>
    <submittedName>
        <fullName evidence="2">PEROXIDASE_4 domain-containing protein</fullName>
    </submittedName>
</protein>
<proteinExistence type="predicted"/>
<sequence length="78" mass="8484">MANMPHPSGKLCLPKNDDRLQLAASSFKAIKTPFSFADIVVLMQCATLLANCPMFEGASLTSKPCRRQGVKIFGANQR</sequence>
<dbReference type="AlphaFoldDB" id="A0A7E4ZQS1"/>
<keyword evidence="1" id="KW-1185">Reference proteome</keyword>
<evidence type="ECO:0000313" key="2">
    <source>
        <dbReference type="WBParaSite" id="Pan_g11559.t1"/>
    </source>
</evidence>
<dbReference type="WBParaSite" id="Pan_g11559.t1">
    <property type="protein sequence ID" value="Pan_g11559.t1"/>
    <property type="gene ID" value="Pan_g11559"/>
</dbReference>
<reference evidence="1" key="1">
    <citation type="journal article" date="2013" name="Genetics">
        <title>The draft genome and transcriptome of Panagrellus redivivus are shaped by the harsh demands of a free-living lifestyle.</title>
        <authorList>
            <person name="Srinivasan J."/>
            <person name="Dillman A.R."/>
            <person name="Macchietto M.G."/>
            <person name="Heikkinen L."/>
            <person name="Lakso M."/>
            <person name="Fracchia K.M."/>
            <person name="Antoshechkin I."/>
            <person name="Mortazavi A."/>
            <person name="Wong G."/>
            <person name="Sternberg P.W."/>
        </authorList>
    </citation>
    <scope>NUCLEOTIDE SEQUENCE [LARGE SCALE GENOMIC DNA]</scope>
    <source>
        <strain evidence="1">MT8872</strain>
    </source>
</reference>
<organism evidence="1 2">
    <name type="scientific">Panagrellus redivivus</name>
    <name type="common">Microworm</name>
    <dbReference type="NCBI Taxonomy" id="6233"/>
    <lineage>
        <taxon>Eukaryota</taxon>
        <taxon>Metazoa</taxon>
        <taxon>Ecdysozoa</taxon>
        <taxon>Nematoda</taxon>
        <taxon>Chromadorea</taxon>
        <taxon>Rhabditida</taxon>
        <taxon>Tylenchina</taxon>
        <taxon>Panagrolaimomorpha</taxon>
        <taxon>Panagrolaimoidea</taxon>
        <taxon>Panagrolaimidae</taxon>
        <taxon>Panagrellus</taxon>
    </lineage>
</organism>
<reference evidence="2" key="2">
    <citation type="submission" date="2020-10" db="UniProtKB">
        <authorList>
            <consortium name="WormBaseParasite"/>
        </authorList>
    </citation>
    <scope>IDENTIFICATION</scope>
</reference>
<accession>A0A7E4ZQS1</accession>
<name>A0A7E4ZQS1_PANRE</name>
<evidence type="ECO:0000313" key="1">
    <source>
        <dbReference type="Proteomes" id="UP000492821"/>
    </source>
</evidence>
<dbReference type="Proteomes" id="UP000492821">
    <property type="component" value="Unassembled WGS sequence"/>
</dbReference>